<comment type="similarity">
    <text evidence="2">Belongs to the alpha-IPM synthase/homocitrate synthase family. LeuA type 1 subfamily.</text>
</comment>
<dbReference type="GO" id="GO:0009098">
    <property type="term" value="P:L-leucine biosynthetic process"/>
    <property type="evidence" value="ECO:0007669"/>
    <property type="project" value="UniProtKB-KW"/>
</dbReference>
<evidence type="ECO:0000256" key="7">
    <source>
        <dbReference type="ARBA" id="ARBA00023211"/>
    </source>
</evidence>
<dbReference type="CDD" id="cd07940">
    <property type="entry name" value="DRE_TIM_IPMS"/>
    <property type="match status" value="1"/>
</dbReference>
<evidence type="ECO:0000256" key="6">
    <source>
        <dbReference type="ARBA" id="ARBA00022679"/>
    </source>
</evidence>
<comment type="caution">
    <text evidence="11">The sequence shown here is derived from an EMBL/GenBank/DDBJ whole genome shotgun (WGS) entry which is preliminary data.</text>
</comment>
<accession>A0A4S4NJC7</accession>
<dbReference type="EMBL" id="SRSF01000003">
    <property type="protein sequence ID" value="THH39882.1"/>
    <property type="molecule type" value="Genomic_DNA"/>
</dbReference>
<protein>
    <recommendedName>
        <fullName evidence="3">2-isopropylmalate synthase</fullName>
        <ecNumber evidence="3">2.3.3.13</ecNumber>
    </recommendedName>
</protein>
<dbReference type="Gene3D" id="3.20.20.70">
    <property type="entry name" value="Aldolase class I"/>
    <property type="match status" value="1"/>
</dbReference>
<gene>
    <name evidence="11" type="ORF">E4021_09735</name>
</gene>
<keyword evidence="4" id="KW-0432">Leucine biosynthesis</keyword>
<dbReference type="InterPro" id="IPR002034">
    <property type="entry name" value="AIPM/Hcit_synth_CS"/>
</dbReference>
<name>A0A4S4NJC7_9BACT</name>
<keyword evidence="7" id="KW-0464">Manganese</keyword>
<dbReference type="InterPro" id="IPR050073">
    <property type="entry name" value="2-IPM_HCS-like"/>
</dbReference>
<dbReference type="Gene3D" id="1.10.238.260">
    <property type="match status" value="1"/>
</dbReference>
<dbReference type="PROSITE" id="PS50991">
    <property type="entry name" value="PYR_CT"/>
    <property type="match status" value="1"/>
</dbReference>
<dbReference type="Pfam" id="PF22617">
    <property type="entry name" value="HCS_D2"/>
    <property type="match status" value="1"/>
</dbReference>
<reference evidence="11 12" key="1">
    <citation type="submission" date="2019-04" db="EMBL/GenBank/DDBJ databases">
        <title>Lewinella litorea sp. nov., isolated from a marine sand.</title>
        <authorList>
            <person name="Yoon J.-H."/>
        </authorList>
    </citation>
    <scope>NUCLEOTIDE SEQUENCE [LARGE SCALE GENOMIC DNA]</scope>
    <source>
        <strain evidence="11 12">HSMS-39</strain>
    </source>
</reference>
<evidence type="ECO:0000256" key="2">
    <source>
        <dbReference type="ARBA" id="ARBA00009396"/>
    </source>
</evidence>
<feature type="domain" description="Pyruvate carboxyltransferase" evidence="10">
    <location>
        <begin position="6"/>
        <end position="267"/>
    </location>
</feature>
<organism evidence="11 12">
    <name type="scientific">Neolewinella litorea</name>
    <dbReference type="NCBI Taxonomy" id="2562452"/>
    <lineage>
        <taxon>Bacteria</taxon>
        <taxon>Pseudomonadati</taxon>
        <taxon>Bacteroidota</taxon>
        <taxon>Saprospiria</taxon>
        <taxon>Saprospirales</taxon>
        <taxon>Lewinellaceae</taxon>
        <taxon>Neolewinella</taxon>
    </lineage>
</organism>
<dbReference type="NCBIfam" id="NF002086">
    <property type="entry name" value="PRK00915.1-3"/>
    <property type="match status" value="1"/>
</dbReference>
<evidence type="ECO:0000313" key="12">
    <source>
        <dbReference type="Proteomes" id="UP000308528"/>
    </source>
</evidence>
<evidence type="ECO:0000256" key="3">
    <source>
        <dbReference type="ARBA" id="ARBA00012973"/>
    </source>
</evidence>
<keyword evidence="8" id="KW-0100">Branched-chain amino acid biosynthesis</keyword>
<keyword evidence="5" id="KW-0028">Amino-acid biosynthesis</keyword>
<dbReference type="PROSITE" id="PS00815">
    <property type="entry name" value="AIPM_HOMOCIT_SYNTH_1"/>
    <property type="match status" value="1"/>
</dbReference>
<evidence type="ECO:0000256" key="5">
    <source>
        <dbReference type="ARBA" id="ARBA00022605"/>
    </source>
</evidence>
<dbReference type="InterPro" id="IPR000891">
    <property type="entry name" value="PYR_CT"/>
</dbReference>
<evidence type="ECO:0000256" key="4">
    <source>
        <dbReference type="ARBA" id="ARBA00022430"/>
    </source>
</evidence>
<dbReference type="OrthoDB" id="9804858at2"/>
<dbReference type="PANTHER" id="PTHR10277">
    <property type="entry name" value="HOMOCITRATE SYNTHASE-RELATED"/>
    <property type="match status" value="1"/>
</dbReference>
<keyword evidence="12" id="KW-1185">Reference proteome</keyword>
<evidence type="ECO:0000256" key="8">
    <source>
        <dbReference type="ARBA" id="ARBA00023304"/>
    </source>
</evidence>
<dbReference type="PROSITE" id="PS00816">
    <property type="entry name" value="AIPM_HOMOCIT_SYNTH_2"/>
    <property type="match status" value="1"/>
</dbReference>
<dbReference type="FunFam" id="1.10.238.260:FF:000001">
    <property type="entry name" value="2-isopropylmalate synthase"/>
    <property type="match status" value="1"/>
</dbReference>
<dbReference type="EC" id="2.3.3.13" evidence="3"/>
<dbReference type="Proteomes" id="UP000308528">
    <property type="component" value="Unassembled WGS sequence"/>
</dbReference>
<comment type="pathway">
    <text evidence="1">Amino-acid biosynthesis; L-leucine biosynthesis; L-leucine from 3-methyl-2-oxobutanoate: step 1/4.</text>
</comment>
<evidence type="ECO:0000313" key="11">
    <source>
        <dbReference type="EMBL" id="THH39882.1"/>
    </source>
</evidence>
<dbReference type="RefSeq" id="WP_136458853.1">
    <property type="nucleotide sequence ID" value="NZ_SRSF01000003.1"/>
</dbReference>
<dbReference type="InterPro" id="IPR054691">
    <property type="entry name" value="LeuA/HCS_post-cat"/>
</dbReference>
<sequence length="384" mass="41705">MNTNQVHIFDTTLRDGEQVPGCKLDTKQKVIIAKQLELLGVDVIEAGFPVSSPGDFKSVVEIGKTVKDVVVCGLTRAVMNDIDVAAEALKSAARPRIHTGIGVSDSHIQYKLRTTPDKIIERAVAAVKHAKTYVEDVEFYAEDAGRADNEFLARVIQAVVDAGATVLNIPDTTGYCLPQEYGEKIAYLRDNVNGIHNCILSTHCHNDLGLATANSIAGAQNGARQIECTINGIGERAGNTSLEEVVMIMRQHPALGLYTNVNSKLLLETSHMVSESMGMMVQPNKAIVGDNAFAHSSGIHQDGVIKRRDTYEIIDPAEVGVDQSKIVLTARSGRAALAYRFKNLGYNLTKVQLDEVYQEFLSIADAKKEVEDSDLEQLMKGVAA</sequence>
<keyword evidence="11" id="KW-0012">Acyltransferase</keyword>
<keyword evidence="6 9" id="KW-0808">Transferase</keyword>
<dbReference type="Pfam" id="PF00682">
    <property type="entry name" value="HMGL-like"/>
    <property type="match status" value="1"/>
</dbReference>
<dbReference type="AlphaFoldDB" id="A0A4S4NJC7"/>
<dbReference type="SUPFAM" id="SSF51569">
    <property type="entry name" value="Aldolase"/>
    <property type="match status" value="1"/>
</dbReference>
<dbReference type="FunFam" id="3.20.20.70:FF:000010">
    <property type="entry name" value="2-isopropylmalate synthase"/>
    <property type="match status" value="1"/>
</dbReference>
<evidence type="ECO:0000256" key="1">
    <source>
        <dbReference type="ARBA" id="ARBA00004689"/>
    </source>
</evidence>
<proteinExistence type="inferred from homology"/>
<dbReference type="PANTHER" id="PTHR10277:SF9">
    <property type="entry name" value="2-ISOPROPYLMALATE SYNTHASE 1, CHLOROPLASTIC-RELATED"/>
    <property type="match status" value="1"/>
</dbReference>
<dbReference type="InterPro" id="IPR013785">
    <property type="entry name" value="Aldolase_TIM"/>
</dbReference>
<evidence type="ECO:0000256" key="9">
    <source>
        <dbReference type="RuleBase" id="RU003523"/>
    </source>
</evidence>
<dbReference type="GO" id="GO:0003852">
    <property type="term" value="F:2-isopropylmalate synthase activity"/>
    <property type="evidence" value="ECO:0007669"/>
    <property type="project" value="UniProtKB-EC"/>
</dbReference>
<evidence type="ECO:0000259" key="10">
    <source>
        <dbReference type="PROSITE" id="PS50991"/>
    </source>
</evidence>